<feature type="region of interest" description="Disordered" evidence="5">
    <location>
        <begin position="1"/>
        <end position="30"/>
    </location>
</feature>
<feature type="compositionally biased region" description="Polar residues" evidence="5">
    <location>
        <begin position="668"/>
        <end position="680"/>
    </location>
</feature>
<reference evidence="7 8" key="1">
    <citation type="submission" date="2015-07" db="EMBL/GenBank/DDBJ databases">
        <title>Comparative genomics of the Sigatoka disease complex on banana suggests a link between parallel evolutionary changes in Pseudocercospora fijiensis and Pseudocercospora eumusae and increased virulence on the banana host.</title>
        <authorList>
            <person name="Chang T.-C."/>
            <person name="Salvucci A."/>
            <person name="Crous P.W."/>
            <person name="Stergiopoulos I."/>
        </authorList>
    </citation>
    <scope>NUCLEOTIDE SEQUENCE [LARGE SCALE GENOMIC DNA]</scope>
    <source>
        <strain evidence="7 8">CBS 116634</strain>
    </source>
</reference>
<dbReference type="InterPro" id="IPR008630">
    <property type="entry name" value="Glyco_trans_34"/>
</dbReference>
<comment type="similarity">
    <text evidence="1">Belongs to the glycosyltransferase 34 family.</text>
</comment>
<organism evidence="7 8">
    <name type="scientific">Pseudocercospora musae</name>
    <dbReference type="NCBI Taxonomy" id="113226"/>
    <lineage>
        <taxon>Eukaryota</taxon>
        <taxon>Fungi</taxon>
        <taxon>Dikarya</taxon>
        <taxon>Ascomycota</taxon>
        <taxon>Pezizomycotina</taxon>
        <taxon>Dothideomycetes</taxon>
        <taxon>Dothideomycetidae</taxon>
        <taxon>Mycosphaerellales</taxon>
        <taxon>Mycosphaerellaceae</taxon>
        <taxon>Pseudocercospora</taxon>
    </lineage>
</organism>
<dbReference type="PANTHER" id="PTHR31306:SF8">
    <property type="entry name" value="GLYCOSYLTRANSFERASE FAMILY 34 PROTEIN"/>
    <property type="match status" value="1"/>
</dbReference>
<gene>
    <name evidence="7" type="ORF">AC579_9699</name>
</gene>
<evidence type="ECO:0000256" key="6">
    <source>
        <dbReference type="SAM" id="Phobius"/>
    </source>
</evidence>
<feature type="compositionally biased region" description="Low complexity" evidence="5">
    <location>
        <begin position="15"/>
        <end position="26"/>
    </location>
</feature>
<keyword evidence="2" id="KW-0328">Glycosyltransferase</keyword>
<sequence>MASQSPSRERPYRDSSPTSPLTPLSPNALPQWIRQNRPRSPLFSNGRIKVIFIGVGCILMGWMLTSTLGPTDSVPADMDSAYDMASGGVLNNPDGFGAHPAASAKQPGILGDVELEEEMELEDYIEQGKKPSVTGALSELHHAVKDKLQSWNPYFAKGSHGTGANATSKAKHKGHNTITAVPGGEDVREGLAEHEKLGARTRIGKCTILFHGNSYWERAIRTHERHDREHGYRLHVLRQELMDDVWSKPAYILSLLLRELGKPESERLDWLFWIDADTVLLNPYIPLDVFLPPPGSEFEDIHLVYSNDWNGLNNGVFPIRVNQWAVNLFAAIVSWRHYRPQEPLVFRDQSAMDSLMHEPAFAPHVVQAPQRWFNAYQGEHNETLAPFQIRRGDLLVHFAGVPDREARMNYWLERAEQHLDDWEVPVKSTSYPQEAKDFWNEQRQRRQQRKEELAAARLKGKELVTKLEQRLKDYGDRLAANVEEEIEKQRVDLNTLLDDENRNNDLKLIDEEIKKLEEKASPLDSALSEANKNLLKSAHEAIFAGEKDLLESGFHDGGSTSTESGLMPYLQRISDTVAGLKSLVMQPQEQWERERIGAATNSLTEARAKFQEQVTAARDQKKKVEEARKKAKEEAEALQKQVEAEAGIGSKEAASAGSGTSAEANVASHGQQPGAVQSATVDIAPVMPSAAVGQKN</sequence>
<evidence type="ECO:0000256" key="3">
    <source>
        <dbReference type="ARBA" id="ARBA00022679"/>
    </source>
</evidence>
<dbReference type="STRING" id="113226.A0A139I5R9"/>
<evidence type="ECO:0000256" key="2">
    <source>
        <dbReference type="ARBA" id="ARBA00022676"/>
    </source>
</evidence>
<evidence type="ECO:0000256" key="1">
    <source>
        <dbReference type="ARBA" id="ARBA00005664"/>
    </source>
</evidence>
<dbReference type="InterPro" id="IPR029044">
    <property type="entry name" value="Nucleotide-diphossugar_trans"/>
</dbReference>
<feature type="region of interest" description="Disordered" evidence="5">
    <location>
        <begin position="611"/>
        <end position="681"/>
    </location>
</feature>
<dbReference type="GO" id="GO:0000139">
    <property type="term" value="C:Golgi membrane"/>
    <property type="evidence" value="ECO:0007669"/>
    <property type="project" value="TreeGrafter"/>
</dbReference>
<feature type="transmembrane region" description="Helical" evidence="6">
    <location>
        <begin position="46"/>
        <end position="64"/>
    </location>
</feature>
<evidence type="ECO:0000256" key="4">
    <source>
        <dbReference type="SAM" id="Coils"/>
    </source>
</evidence>
<dbReference type="SUPFAM" id="SSF53448">
    <property type="entry name" value="Nucleotide-diphospho-sugar transferases"/>
    <property type="match status" value="1"/>
</dbReference>
<dbReference type="EMBL" id="LFZO01000285">
    <property type="protein sequence ID" value="KXT10103.1"/>
    <property type="molecule type" value="Genomic_DNA"/>
</dbReference>
<name>A0A139I5R9_9PEZI</name>
<evidence type="ECO:0008006" key="9">
    <source>
        <dbReference type="Google" id="ProtNLM"/>
    </source>
</evidence>
<dbReference type="Gene3D" id="3.90.550.10">
    <property type="entry name" value="Spore Coat Polysaccharide Biosynthesis Protein SpsA, Chain A"/>
    <property type="match status" value="1"/>
</dbReference>
<keyword evidence="6" id="KW-0472">Membrane</keyword>
<comment type="caution">
    <text evidence="7">The sequence shown here is derived from an EMBL/GenBank/DDBJ whole genome shotgun (WGS) entry which is preliminary data.</text>
</comment>
<accession>A0A139I5R9</accession>
<keyword evidence="6" id="KW-1133">Transmembrane helix</keyword>
<evidence type="ECO:0000256" key="5">
    <source>
        <dbReference type="SAM" id="MobiDB-lite"/>
    </source>
</evidence>
<feature type="region of interest" description="Disordered" evidence="5">
    <location>
        <begin position="162"/>
        <end position="183"/>
    </location>
</feature>
<keyword evidence="8" id="KW-1185">Reference proteome</keyword>
<proteinExistence type="inferred from homology"/>
<keyword evidence="3" id="KW-0808">Transferase</keyword>
<evidence type="ECO:0000313" key="8">
    <source>
        <dbReference type="Proteomes" id="UP000073492"/>
    </source>
</evidence>
<dbReference type="OrthoDB" id="407658at2759"/>
<keyword evidence="6" id="KW-0812">Transmembrane</keyword>
<evidence type="ECO:0000313" key="7">
    <source>
        <dbReference type="EMBL" id="KXT10103.1"/>
    </source>
</evidence>
<dbReference type="PANTHER" id="PTHR31306">
    <property type="entry name" value="ALPHA-1,6-MANNOSYLTRANSFERASE MNN11-RELATED"/>
    <property type="match status" value="1"/>
</dbReference>
<feature type="compositionally biased region" description="Low complexity" evidence="5">
    <location>
        <begin position="638"/>
        <end position="664"/>
    </location>
</feature>
<dbReference type="GO" id="GO:0016757">
    <property type="term" value="F:glycosyltransferase activity"/>
    <property type="evidence" value="ECO:0007669"/>
    <property type="project" value="UniProtKB-KW"/>
</dbReference>
<dbReference type="Proteomes" id="UP000073492">
    <property type="component" value="Unassembled WGS sequence"/>
</dbReference>
<dbReference type="AlphaFoldDB" id="A0A139I5R9"/>
<protein>
    <recommendedName>
        <fullName evidence="9">Glycosyltransferase family 34 protein</fullName>
    </recommendedName>
</protein>
<dbReference type="Pfam" id="PF05637">
    <property type="entry name" value="Glyco_transf_34"/>
    <property type="match status" value="1"/>
</dbReference>
<keyword evidence="4" id="KW-0175">Coiled coil</keyword>
<feature type="compositionally biased region" description="Basic and acidic residues" evidence="5">
    <location>
        <begin position="618"/>
        <end position="637"/>
    </location>
</feature>
<dbReference type="GO" id="GO:0006487">
    <property type="term" value="P:protein N-linked glycosylation"/>
    <property type="evidence" value="ECO:0007669"/>
    <property type="project" value="TreeGrafter"/>
</dbReference>
<feature type="coiled-coil region" evidence="4">
    <location>
        <begin position="479"/>
        <end position="533"/>
    </location>
</feature>